<evidence type="ECO:0000256" key="1">
    <source>
        <dbReference type="ARBA" id="ARBA00022737"/>
    </source>
</evidence>
<dbReference type="Gene3D" id="1.10.510.10">
    <property type="entry name" value="Transferase(Phosphotransferase) domain 1"/>
    <property type="match status" value="1"/>
</dbReference>
<dbReference type="Proteomes" id="UP000030640">
    <property type="component" value="Unassembled WGS sequence"/>
</dbReference>
<sequence>MLQYFVGKLFGDLPANFNFVVGKRLECGSPQNGGYYYEMYEGVNKNNEGVCIFIYDKKGKEGSREKRYTSNHLAFSKKLIHPNILKVLYTYESDKRIYIVTEKCVPLHIEGVRSDPLWGLYEIFSAVYFVSMCNYVHCLVNPLSVFVNERGRWKLSLFDCIHEKGESIHHILNDLKDHIVCTYGYAVPIPNGVHATWVDAHGLAFLMAWSYKSYLERRSHFGDADPGVPSIRRSSPHGSGTVAAERGYYLKTPMLNGEDAHEGLSTRYVFQVDLHRTAQECIPKRLLPFYRNLLKYSKKEINFFTILDDHSLRTDSTISTMLFLTQIHMKSKSEKVQFLDNLFSKLENISSSVKTEKILPELVQNVEVSESRVTCLKIVLTISRELPTEQFDKMIFPTVSKYFSIKDRSIRFVLLENFHHIEKHLTSNHMNEIYNSYRYGFLDNNTSIKNESIKNFIYVFPKLKSNFKSSSLMALLDNLRDSDFCVRTNTIICVAKIAKYILDDKENILENVYKVGLQESFVQTRLATIQAVKFTYDQFSAKKYASNILPLLVRSLIDDSSEVRLAAFDAMDSVCAQLRGDLLGGSTCGSSRGSGSSPPIPSGTSSGDATSTSPVDFLKGYTFINKIKGIISAKGELDAGSGSRATQEGGPSVSDFSGTVVQTGEKDSDPLSTLVYDVPPVGGALGSVGSRTHLNVNSQTGVYNSGERHLAAFQQDYDQRGNFIFEEEMKNYHDRRGWEGGGDRPGQGDRSGHYEQGNQGSYYNCELVSMSRSGETNQEDSLFDGNFYLEESAKGTAQKAAQKIDLDIDDFFKEFDLKEDSSAKVKLSSL</sequence>
<dbReference type="VEuPathDB" id="PlasmoDB:C922_01178"/>
<keyword evidence="5" id="KW-1185">Reference proteome</keyword>
<keyword evidence="4" id="KW-0808">Transferase</keyword>
<dbReference type="PROSITE" id="PS50077">
    <property type="entry name" value="HEAT_REPEAT"/>
    <property type="match status" value="1"/>
</dbReference>
<gene>
    <name evidence="4" type="ORF">C922_01178</name>
</gene>
<reference evidence="4 5" key="1">
    <citation type="submission" date="2013-02" db="EMBL/GenBank/DDBJ databases">
        <title>The Genome Sequence of Plasmodium inui San Antonio 1.</title>
        <authorList>
            <consortium name="The Broad Institute Genome Sequencing Platform"/>
            <consortium name="The Broad Institute Genome Sequencing Center for Infectious Disease"/>
            <person name="Neafsey D."/>
            <person name="Cheeseman I."/>
            <person name="Volkman S."/>
            <person name="Adams J."/>
            <person name="Walker B."/>
            <person name="Young S.K."/>
            <person name="Zeng Q."/>
            <person name="Gargeya S."/>
            <person name="Fitzgerald M."/>
            <person name="Haas B."/>
            <person name="Abouelleil A."/>
            <person name="Alvarado L."/>
            <person name="Arachchi H.M."/>
            <person name="Berlin A.M."/>
            <person name="Chapman S.B."/>
            <person name="Dewar J."/>
            <person name="Goldberg J."/>
            <person name="Griggs A."/>
            <person name="Gujja S."/>
            <person name="Hansen M."/>
            <person name="Howarth C."/>
            <person name="Imamovic A."/>
            <person name="Larimer J."/>
            <person name="McCowan C."/>
            <person name="Murphy C."/>
            <person name="Neiman D."/>
            <person name="Pearson M."/>
            <person name="Priest M."/>
            <person name="Roberts A."/>
            <person name="Saif S."/>
            <person name="Shea T."/>
            <person name="Sisk P."/>
            <person name="Sykes S."/>
            <person name="Wortman J."/>
            <person name="Nusbaum C."/>
            <person name="Birren B."/>
        </authorList>
    </citation>
    <scope>NUCLEOTIDE SEQUENCE [LARGE SCALE GENOMIC DNA]</scope>
    <source>
        <strain evidence="4 5">San Antonio 1</strain>
    </source>
</reference>
<proteinExistence type="predicted"/>
<dbReference type="Gene3D" id="1.25.10.10">
    <property type="entry name" value="Leucine-rich Repeat Variant"/>
    <property type="match status" value="1"/>
</dbReference>
<keyword evidence="4" id="KW-0418">Kinase</keyword>
<dbReference type="GeneID" id="20036452"/>
<dbReference type="PANTHER" id="PTHR12984:SF3">
    <property type="entry name" value="N-TERMINAL KINASE-LIKE PROTEIN"/>
    <property type="match status" value="1"/>
</dbReference>
<dbReference type="InterPro" id="IPR021133">
    <property type="entry name" value="HEAT_type_2"/>
</dbReference>
<dbReference type="RefSeq" id="XP_008815008.1">
    <property type="nucleotide sequence ID" value="XM_008816786.1"/>
</dbReference>
<feature type="compositionally biased region" description="Basic and acidic residues" evidence="3">
    <location>
        <begin position="735"/>
        <end position="753"/>
    </location>
</feature>
<evidence type="ECO:0000256" key="2">
    <source>
        <dbReference type="PROSITE-ProRule" id="PRU00103"/>
    </source>
</evidence>
<feature type="region of interest" description="Disordered" evidence="3">
    <location>
        <begin position="735"/>
        <end position="758"/>
    </location>
</feature>
<dbReference type="EMBL" id="KI965463">
    <property type="protein sequence ID" value="EUD68160.1"/>
    <property type="molecule type" value="Genomic_DNA"/>
</dbReference>
<dbReference type="InterPro" id="IPR011989">
    <property type="entry name" value="ARM-like"/>
</dbReference>
<dbReference type="AlphaFoldDB" id="W7A913"/>
<dbReference type="InterPro" id="IPR011009">
    <property type="entry name" value="Kinase-like_dom_sf"/>
</dbReference>
<dbReference type="OrthoDB" id="447103at2759"/>
<dbReference type="Pfam" id="PF02985">
    <property type="entry name" value="HEAT"/>
    <property type="match status" value="1"/>
</dbReference>
<protein>
    <submittedName>
        <fullName evidence="4">SCY1 protein kinase</fullName>
    </submittedName>
</protein>
<evidence type="ECO:0000313" key="5">
    <source>
        <dbReference type="Proteomes" id="UP000030640"/>
    </source>
</evidence>
<dbReference type="GO" id="GO:0016301">
    <property type="term" value="F:kinase activity"/>
    <property type="evidence" value="ECO:0007669"/>
    <property type="project" value="UniProtKB-KW"/>
</dbReference>
<feature type="compositionally biased region" description="Low complexity" evidence="3">
    <location>
        <begin position="588"/>
        <end position="611"/>
    </location>
</feature>
<dbReference type="SUPFAM" id="SSF56112">
    <property type="entry name" value="Protein kinase-like (PK-like)"/>
    <property type="match status" value="1"/>
</dbReference>
<dbReference type="Gene3D" id="3.30.200.20">
    <property type="entry name" value="Phosphorylase Kinase, domain 1"/>
    <property type="match status" value="1"/>
</dbReference>
<feature type="repeat" description="HEAT" evidence="2">
    <location>
        <begin position="548"/>
        <end position="583"/>
    </location>
</feature>
<dbReference type="PANTHER" id="PTHR12984">
    <property type="entry name" value="SCY1-RELATED S/T PROTEIN KINASE-LIKE"/>
    <property type="match status" value="1"/>
</dbReference>
<evidence type="ECO:0000313" key="4">
    <source>
        <dbReference type="EMBL" id="EUD68160.1"/>
    </source>
</evidence>
<evidence type="ECO:0000256" key="3">
    <source>
        <dbReference type="SAM" id="MobiDB-lite"/>
    </source>
</evidence>
<dbReference type="InterPro" id="IPR000357">
    <property type="entry name" value="HEAT"/>
</dbReference>
<feature type="region of interest" description="Disordered" evidence="3">
    <location>
        <begin position="587"/>
        <end position="611"/>
    </location>
</feature>
<accession>W7A913</accession>
<keyword evidence="1" id="KW-0677">Repeat</keyword>
<organism evidence="4 5">
    <name type="scientific">Plasmodium inui San Antonio 1</name>
    <dbReference type="NCBI Taxonomy" id="1237626"/>
    <lineage>
        <taxon>Eukaryota</taxon>
        <taxon>Sar</taxon>
        <taxon>Alveolata</taxon>
        <taxon>Apicomplexa</taxon>
        <taxon>Aconoidasida</taxon>
        <taxon>Haemosporida</taxon>
        <taxon>Plasmodiidae</taxon>
        <taxon>Plasmodium</taxon>
        <taxon>Plasmodium (Plasmodium)</taxon>
    </lineage>
</organism>
<dbReference type="InterPro" id="IPR016024">
    <property type="entry name" value="ARM-type_fold"/>
</dbReference>
<dbReference type="InterPro" id="IPR051177">
    <property type="entry name" value="CIK-Related_Protein"/>
</dbReference>
<name>W7A913_9APIC</name>
<dbReference type="SUPFAM" id="SSF48371">
    <property type="entry name" value="ARM repeat"/>
    <property type="match status" value="1"/>
</dbReference>